<dbReference type="EC" id="1.3.1.124" evidence="3"/>
<dbReference type="InterPro" id="IPR036291">
    <property type="entry name" value="NAD(P)-bd_dom_sf"/>
</dbReference>
<comment type="caution">
    <text evidence="6">The sequence shown here is derived from an EMBL/GenBank/DDBJ whole genome shotgun (WGS) entry which is preliminary data.</text>
</comment>
<sequence length="314" mass="32857">MTLPKNEYLSDVWRDGLFEKKVVFCTGGSGSICSAQVRALVHLGANACIVGRQVEKTERVAKDIATARKGAKVLGIGSVDVRNIESLQKAVEKCASELGRIDFVIAGAAGNFLASIDQLSTNAFKSVMDIDVLGSYNTLKATLPHLVKSAGNHKNNGKTANPAGTGGRIIFMSATIHYTTMPLQAHVSVAKAGVDALSHTTAVEFGPRGVTSNIIAPGPISGTEGMERLATKASKEKAVKSIPSGRYGSVKEIADATIFLFSDAGNFVNGHALVVDGAAWRTHSANPGSEFPYPDFLLSGEAVTGVKGGKKSKL</sequence>
<evidence type="ECO:0000313" key="7">
    <source>
        <dbReference type="Proteomes" id="UP001590950"/>
    </source>
</evidence>
<evidence type="ECO:0000256" key="5">
    <source>
        <dbReference type="ARBA" id="ARBA00048340"/>
    </source>
</evidence>
<dbReference type="PANTHER" id="PTHR43296">
    <property type="entry name" value="PEROXISOMAL 2,4-DIENOYL-COA REDUCTASE"/>
    <property type="match status" value="1"/>
</dbReference>
<keyword evidence="7" id="KW-1185">Reference proteome</keyword>
<evidence type="ECO:0000256" key="2">
    <source>
        <dbReference type="ARBA" id="ARBA00023002"/>
    </source>
</evidence>
<dbReference type="InterPro" id="IPR002347">
    <property type="entry name" value="SDR_fam"/>
</dbReference>
<dbReference type="Pfam" id="PF13561">
    <property type="entry name" value="adh_short_C2"/>
    <property type="match status" value="1"/>
</dbReference>
<proteinExistence type="predicted"/>
<dbReference type="EMBL" id="JBEFKJ010000010">
    <property type="protein sequence ID" value="KAL2043734.1"/>
    <property type="molecule type" value="Genomic_DNA"/>
</dbReference>
<evidence type="ECO:0000256" key="4">
    <source>
        <dbReference type="ARBA" id="ARBA00048009"/>
    </source>
</evidence>
<name>A0ABR4AE48_9LECA</name>
<comment type="catalytic activity">
    <reaction evidence="4">
        <text>a (2E,4E)-dienoyl-CoA + NADPH + H(+) = a 4,5-saturated-(3E)-enoyl-CoA + NADP(+)</text>
        <dbReference type="Rhea" id="RHEA:45912"/>
        <dbReference type="ChEBI" id="CHEBI:15378"/>
        <dbReference type="ChEBI" id="CHEBI:57783"/>
        <dbReference type="ChEBI" id="CHEBI:58349"/>
        <dbReference type="ChEBI" id="CHEBI:85101"/>
        <dbReference type="ChEBI" id="CHEBI:85493"/>
        <dbReference type="EC" id="1.3.1.124"/>
    </reaction>
</comment>
<protein>
    <recommendedName>
        <fullName evidence="3">2,4-dienoyl-CoA reductase [(3E)-enoyl-CoA-producing]</fullName>
        <ecNumber evidence="3">1.3.1.124</ecNumber>
    </recommendedName>
</protein>
<keyword evidence="2" id="KW-0560">Oxidoreductase</keyword>
<dbReference type="InterPro" id="IPR045017">
    <property type="entry name" value="DECR2-like"/>
</dbReference>
<evidence type="ECO:0000256" key="3">
    <source>
        <dbReference type="ARBA" id="ARBA00026117"/>
    </source>
</evidence>
<gene>
    <name evidence="6" type="ORF">N7G274_003253</name>
</gene>
<dbReference type="PRINTS" id="PR00081">
    <property type="entry name" value="GDHRDH"/>
</dbReference>
<keyword evidence="1" id="KW-0521">NADP</keyword>
<dbReference type="CDD" id="cd05369">
    <property type="entry name" value="TER_DECR_SDR_a"/>
    <property type="match status" value="1"/>
</dbReference>
<dbReference type="Proteomes" id="UP001590950">
    <property type="component" value="Unassembled WGS sequence"/>
</dbReference>
<dbReference type="Gene3D" id="3.40.50.720">
    <property type="entry name" value="NAD(P)-binding Rossmann-like Domain"/>
    <property type="match status" value="1"/>
</dbReference>
<dbReference type="PANTHER" id="PTHR43296:SF2">
    <property type="entry name" value="PEROXISOMAL 2,4-DIENOYL-COA REDUCTASE [(3E)-ENOYL-COA-PRODUCING]"/>
    <property type="match status" value="1"/>
</dbReference>
<evidence type="ECO:0000256" key="1">
    <source>
        <dbReference type="ARBA" id="ARBA00022857"/>
    </source>
</evidence>
<evidence type="ECO:0000313" key="6">
    <source>
        <dbReference type="EMBL" id="KAL2043734.1"/>
    </source>
</evidence>
<reference evidence="6 7" key="1">
    <citation type="submission" date="2024-09" db="EMBL/GenBank/DDBJ databases">
        <title>Rethinking Asexuality: The Enigmatic Case of Functional Sexual Genes in Lepraria (Stereocaulaceae).</title>
        <authorList>
            <person name="Doellman M."/>
            <person name="Sun Y."/>
            <person name="Barcenas-Pena A."/>
            <person name="Lumbsch H.T."/>
            <person name="Grewe F."/>
        </authorList>
    </citation>
    <scope>NUCLEOTIDE SEQUENCE [LARGE SCALE GENOMIC DNA]</scope>
    <source>
        <strain evidence="6 7">Mercado 3170</strain>
    </source>
</reference>
<accession>A0ABR4AE48</accession>
<dbReference type="SUPFAM" id="SSF51735">
    <property type="entry name" value="NAD(P)-binding Rossmann-fold domains"/>
    <property type="match status" value="1"/>
</dbReference>
<comment type="catalytic activity">
    <reaction evidence="5">
        <text>a (2E,4Z)-dienoyl-CoA + NADPH + H(+) = a 4,5-saturated-(3E)-enoyl-CoA + NADP(+)</text>
        <dbReference type="Rhea" id="RHEA:61892"/>
        <dbReference type="ChEBI" id="CHEBI:15378"/>
        <dbReference type="ChEBI" id="CHEBI:57783"/>
        <dbReference type="ChEBI" id="CHEBI:58349"/>
        <dbReference type="ChEBI" id="CHEBI:85099"/>
        <dbReference type="ChEBI" id="CHEBI:85493"/>
        <dbReference type="EC" id="1.3.1.124"/>
    </reaction>
</comment>
<organism evidence="6 7">
    <name type="scientific">Stereocaulon virgatum</name>
    <dbReference type="NCBI Taxonomy" id="373712"/>
    <lineage>
        <taxon>Eukaryota</taxon>
        <taxon>Fungi</taxon>
        <taxon>Dikarya</taxon>
        <taxon>Ascomycota</taxon>
        <taxon>Pezizomycotina</taxon>
        <taxon>Lecanoromycetes</taxon>
        <taxon>OSLEUM clade</taxon>
        <taxon>Lecanoromycetidae</taxon>
        <taxon>Lecanorales</taxon>
        <taxon>Lecanorineae</taxon>
        <taxon>Stereocaulaceae</taxon>
        <taxon>Stereocaulon</taxon>
    </lineage>
</organism>